<dbReference type="AlphaFoldDB" id="A0A1H7LSK1"/>
<keyword evidence="2 3" id="KW-0808">Transferase</keyword>
<dbReference type="STRING" id="416943.SAMN05445871_3706"/>
<name>A0A1H7LSK1_9BURK</name>
<dbReference type="Proteomes" id="UP000199120">
    <property type="component" value="Unassembled WGS sequence"/>
</dbReference>
<organism evidence="3 4">
    <name type="scientific">Paraburkholderia caballeronis</name>
    <dbReference type="NCBI Taxonomy" id="416943"/>
    <lineage>
        <taxon>Bacteria</taxon>
        <taxon>Pseudomonadati</taxon>
        <taxon>Pseudomonadota</taxon>
        <taxon>Betaproteobacteria</taxon>
        <taxon>Burkholderiales</taxon>
        <taxon>Burkholderiaceae</taxon>
        <taxon>Paraburkholderia</taxon>
    </lineage>
</organism>
<dbReference type="GO" id="GO:0032259">
    <property type="term" value="P:methylation"/>
    <property type="evidence" value="ECO:0007669"/>
    <property type="project" value="UniProtKB-KW"/>
</dbReference>
<dbReference type="PANTHER" id="PTHR43619">
    <property type="entry name" value="S-ADENOSYL-L-METHIONINE-DEPENDENT METHYLTRANSFERASE YKTD-RELATED"/>
    <property type="match status" value="1"/>
</dbReference>
<dbReference type="InterPro" id="IPR016874">
    <property type="entry name" value="TcmP-like"/>
</dbReference>
<reference evidence="4" key="1">
    <citation type="submission" date="2016-10" db="EMBL/GenBank/DDBJ databases">
        <authorList>
            <person name="Varghese N."/>
            <person name="Submissions S."/>
        </authorList>
    </citation>
    <scope>NUCLEOTIDE SEQUENCE [LARGE SCALE GENOMIC DNA]</scope>
    <source>
        <strain evidence="4">LMG 26416</strain>
    </source>
</reference>
<dbReference type="EMBL" id="FOAJ01000004">
    <property type="protein sequence ID" value="SEL01698.1"/>
    <property type="molecule type" value="Genomic_DNA"/>
</dbReference>
<dbReference type="Pfam" id="PF04072">
    <property type="entry name" value="LCM"/>
    <property type="match status" value="1"/>
</dbReference>
<evidence type="ECO:0000256" key="2">
    <source>
        <dbReference type="ARBA" id="ARBA00022679"/>
    </source>
</evidence>
<dbReference type="InterPro" id="IPR029063">
    <property type="entry name" value="SAM-dependent_MTases_sf"/>
</dbReference>
<evidence type="ECO:0000256" key="1">
    <source>
        <dbReference type="ARBA" id="ARBA00022603"/>
    </source>
</evidence>
<dbReference type="PANTHER" id="PTHR43619:SF2">
    <property type="entry name" value="S-ADENOSYL-L-METHIONINE-DEPENDENT METHYLTRANSFERASES SUPERFAMILY PROTEIN"/>
    <property type="match status" value="1"/>
</dbReference>
<dbReference type="SUPFAM" id="SSF53335">
    <property type="entry name" value="S-adenosyl-L-methionine-dependent methyltransferases"/>
    <property type="match status" value="1"/>
</dbReference>
<accession>A0A1H7LSK1</accession>
<dbReference type="PIRSF" id="PIRSF028177">
    <property type="entry name" value="Polyketide_synth_Omtfrase_TcmP"/>
    <property type="match status" value="1"/>
</dbReference>
<dbReference type="InterPro" id="IPR007213">
    <property type="entry name" value="Ppm1/Ppm2/Tcmp"/>
</dbReference>
<dbReference type="RefSeq" id="WP_090551146.1">
    <property type="nucleotide sequence ID" value="NZ_FNSR01000002.1"/>
</dbReference>
<proteinExistence type="predicted"/>
<evidence type="ECO:0000313" key="3">
    <source>
        <dbReference type="EMBL" id="SEL01698.1"/>
    </source>
</evidence>
<keyword evidence="4" id="KW-1185">Reference proteome</keyword>
<dbReference type="GO" id="GO:0008168">
    <property type="term" value="F:methyltransferase activity"/>
    <property type="evidence" value="ECO:0007669"/>
    <property type="project" value="UniProtKB-KW"/>
</dbReference>
<dbReference type="OrthoDB" id="9800233at2"/>
<protein>
    <submittedName>
        <fullName evidence="3">O-Methyltransferase involved in polyketide biosynthesis</fullName>
    </submittedName>
</protein>
<gene>
    <name evidence="3" type="ORF">SAMN05192542_104471</name>
</gene>
<dbReference type="Gene3D" id="3.40.50.150">
    <property type="entry name" value="Vaccinia Virus protein VP39"/>
    <property type="match status" value="1"/>
</dbReference>
<evidence type="ECO:0000313" key="4">
    <source>
        <dbReference type="Proteomes" id="UP000199120"/>
    </source>
</evidence>
<keyword evidence="1 3" id="KW-0489">Methyltransferase</keyword>
<sequence length="291" mass="32958">MRQDNLVEATHVVSNLDGVSETMLWTLHDRACESGRSDGILTDHESARICEAIDYDFAGRFGHPVGSFAARAAAIDRLIVRWLRTHPDGLVISLGEGLETQARRVDNGRMQWLTVDLPAAIEFRENFLKPSKRFRHIAANALDLEWANGIGPATDVFIVAQGLLMYLQPTAVKRLFAGLVARFPEAELVFDVVPQWFSSLTLWGVMKTPYYRLPPMPWGIDANNIVACLREWSSGIKTINLIEYRAPRGWPRLMEDLLRMNPTNRRYLPCLVQVVLHKKEKLPLHAGPHSR</sequence>